<feature type="region of interest" description="Disordered" evidence="1">
    <location>
        <begin position="1"/>
        <end position="48"/>
    </location>
</feature>
<dbReference type="InterPro" id="IPR022183">
    <property type="entry name" value="DUF3710"/>
</dbReference>
<proteinExistence type="predicted"/>
<reference evidence="2 3" key="1">
    <citation type="journal article" date="2018" name="Syst. Appl. Microbiol.">
        <title>Corynebacterium heidelbergense sp. nov., isolated from the preen glands of Egyptian geese (Alopochen aegyptiacus).</title>
        <authorList>
            <person name="Braun M.S."/>
            <person name="Wang E."/>
            <person name="Zimmermann S."/>
            <person name="Wink M."/>
        </authorList>
    </citation>
    <scope>NUCLEOTIDE SEQUENCE [LARGE SCALE GENOMIC DNA]</scope>
    <source>
        <strain evidence="2 3">DSM 104638</strain>
    </source>
</reference>
<comment type="caution">
    <text evidence="2">The sequence shown here is derived from an EMBL/GenBank/DDBJ whole genome shotgun (WGS) entry which is preliminary data.</text>
</comment>
<protein>
    <submittedName>
        <fullName evidence="2">DUF3710 domain-containing protein</fullName>
    </submittedName>
</protein>
<evidence type="ECO:0000313" key="2">
    <source>
        <dbReference type="EMBL" id="RAV33774.1"/>
    </source>
</evidence>
<evidence type="ECO:0000256" key="1">
    <source>
        <dbReference type="SAM" id="MobiDB-lite"/>
    </source>
</evidence>
<dbReference type="RefSeq" id="WP_112769744.1">
    <property type="nucleotide sequence ID" value="NZ_CP063191.1"/>
</dbReference>
<feature type="compositionally biased region" description="Low complexity" evidence="1">
    <location>
        <begin position="27"/>
        <end position="42"/>
    </location>
</feature>
<feature type="compositionally biased region" description="Basic residues" evidence="1">
    <location>
        <begin position="1"/>
        <end position="10"/>
    </location>
</feature>
<dbReference type="Pfam" id="PF12502">
    <property type="entry name" value="DUF3710"/>
    <property type="match status" value="1"/>
</dbReference>
<evidence type="ECO:0000313" key="3">
    <source>
        <dbReference type="Proteomes" id="UP000251047"/>
    </source>
</evidence>
<dbReference type="Proteomes" id="UP000251047">
    <property type="component" value="Unassembled WGS sequence"/>
</dbReference>
<name>A0A364VAX6_9CORY</name>
<dbReference type="EMBL" id="PHQP01000047">
    <property type="protein sequence ID" value="RAV33774.1"/>
    <property type="molecule type" value="Genomic_DNA"/>
</dbReference>
<gene>
    <name evidence="2" type="ORF">CWC39_06790</name>
</gene>
<dbReference type="AlphaFoldDB" id="A0A364VAX6"/>
<accession>A0A364VAX6</accession>
<organism evidence="2 3">
    <name type="scientific">Corynebacterium heidelbergense</name>
    <dbReference type="NCBI Taxonomy" id="2055947"/>
    <lineage>
        <taxon>Bacteria</taxon>
        <taxon>Bacillati</taxon>
        <taxon>Actinomycetota</taxon>
        <taxon>Actinomycetes</taxon>
        <taxon>Mycobacteriales</taxon>
        <taxon>Corynebacteriaceae</taxon>
        <taxon>Corynebacterium</taxon>
    </lineage>
</organism>
<dbReference type="OrthoDB" id="8480367at2"/>
<sequence length="245" mass="26039">MWRFAKKKQKNSAEPGTDAAEVPESQAGAEEPAAEPTAGAAGYDRVEGDFGPFDGDSVDYRQFDFSDFAKGGLDLGSLMVPVPHEGEVQVEMGPSGPQMVHIVTPFGRITPVAFAAPKSTDMWEEAATEILQGMAEDGLQVSMEQGPWGQEVHAESGDAAMHVIGVSGPRWMLRMTLAGPGAGSADLVELTRQIIARTFVMRGKDPIPAGTALPVQIPQAMADELRRHLEAQAQAQAQSEGRGQA</sequence>